<dbReference type="Pfam" id="PF08666">
    <property type="entry name" value="SAF"/>
    <property type="match status" value="1"/>
</dbReference>
<dbReference type="Proteomes" id="UP000515480">
    <property type="component" value="Chromosome"/>
</dbReference>
<keyword evidence="5" id="KW-1185">Reference proteome</keyword>
<dbReference type="Pfam" id="PF20629">
    <property type="entry name" value="GD_AH_C"/>
    <property type="match status" value="1"/>
</dbReference>
<dbReference type="PANTHER" id="PTHR30536:SF5">
    <property type="entry name" value="ALTRONATE DEHYDRATASE"/>
    <property type="match status" value="1"/>
</dbReference>
<dbReference type="InterPro" id="IPR007392">
    <property type="entry name" value="GD_AH_second"/>
</dbReference>
<dbReference type="GO" id="GO:0016829">
    <property type="term" value="F:lyase activity"/>
    <property type="evidence" value="ECO:0007669"/>
    <property type="project" value="UniProtKB-KW"/>
</dbReference>
<evidence type="ECO:0000313" key="4">
    <source>
        <dbReference type="EMBL" id="QNH54880.1"/>
    </source>
</evidence>
<protein>
    <submittedName>
        <fullName evidence="4">Altronate dehydratase</fullName>
    </submittedName>
</protein>
<evidence type="ECO:0000259" key="3">
    <source>
        <dbReference type="SMART" id="SM00858"/>
    </source>
</evidence>
<dbReference type="KEGG" id="stim:H1B31_02695"/>
<dbReference type="Pfam" id="PF04295">
    <property type="entry name" value="GD_AH_second"/>
    <property type="match status" value="1"/>
</dbReference>
<reference evidence="4 5" key="1">
    <citation type="submission" date="2020-07" db="EMBL/GenBank/DDBJ databases">
        <title>Complete genome and description of Selenomonas timonensis sp. nov., a new bacterium isolated from a gingivitis subject.</title>
        <authorList>
            <person name="Antezack A."/>
        </authorList>
    </citation>
    <scope>NUCLEOTIDE SEQUENCE [LARGE SCALE GENOMIC DNA]</scope>
    <source>
        <strain evidence="4 5">Marseille-Q3039</strain>
    </source>
</reference>
<dbReference type="AlphaFoldDB" id="A0A7G7VL87"/>
<dbReference type="RefSeq" id="WP_185980804.1">
    <property type="nucleotide sequence ID" value="NZ_CP060204.1"/>
</dbReference>
<dbReference type="InterPro" id="IPR013974">
    <property type="entry name" value="SAF"/>
</dbReference>
<evidence type="ECO:0000256" key="1">
    <source>
        <dbReference type="ARBA" id="ARBA00010986"/>
    </source>
</evidence>
<gene>
    <name evidence="4" type="ORF">H1B31_02695</name>
</gene>
<dbReference type="InterPro" id="IPR044144">
    <property type="entry name" value="SAF_UxaA/GarD"/>
</dbReference>
<dbReference type="CDD" id="cd11613">
    <property type="entry name" value="SAF_AH_GD"/>
    <property type="match status" value="1"/>
</dbReference>
<keyword evidence="2" id="KW-0456">Lyase</keyword>
<dbReference type="InterPro" id="IPR052172">
    <property type="entry name" value="UxaA_altronate/galactarate_dh"/>
</dbReference>
<dbReference type="InterPro" id="IPR048332">
    <property type="entry name" value="GD_AH_C"/>
</dbReference>
<feature type="domain" description="SAF" evidence="3">
    <location>
        <begin position="12"/>
        <end position="83"/>
    </location>
</feature>
<proteinExistence type="inferred from homology"/>
<name>A0A7G7VL87_9FIRM</name>
<dbReference type="PANTHER" id="PTHR30536">
    <property type="entry name" value="ALTRONATE/GALACTARATE DEHYDRATASE"/>
    <property type="match status" value="1"/>
</dbReference>
<evidence type="ECO:0000313" key="5">
    <source>
        <dbReference type="Proteomes" id="UP000515480"/>
    </source>
</evidence>
<evidence type="ECO:0000256" key="2">
    <source>
        <dbReference type="ARBA" id="ARBA00023239"/>
    </source>
</evidence>
<dbReference type="GO" id="GO:0019698">
    <property type="term" value="P:D-galacturonate catabolic process"/>
    <property type="evidence" value="ECO:0007669"/>
    <property type="project" value="TreeGrafter"/>
</dbReference>
<comment type="similarity">
    <text evidence="1">Belongs to the UxaA family.</text>
</comment>
<accession>A0A7G7VL87</accession>
<dbReference type="EMBL" id="CP060204">
    <property type="protein sequence ID" value="QNH54880.1"/>
    <property type="molecule type" value="Genomic_DNA"/>
</dbReference>
<organism evidence="4 5">
    <name type="scientific">Selenomonas timonae</name>
    <dbReference type="NCBI Taxonomy" id="2754044"/>
    <lineage>
        <taxon>Bacteria</taxon>
        <taxon>Bacillati</taxon>
        <taxon>Bacillota</taxon>
        <taxon>Negativicutes</taxon>
        <taxon>Selenomonadales</taxon>
        <taxon>Selenomonadaceae</taxon>
        <taxon>Selenomonas</taxon>
    </lineage>
</organism>
<sequence length="501" mass="53874">MAEKLFQIQPQDNAAVALSDITAGETVTLGDASYTARVAIPAGHKMAIRPIRMGEDVLKYGFPIGTARRDIAVGEHLHTDTVKSKLGSLLEYRYEPEKAPHWDPAQYSYLRGKTFDGYARPDGRAGIRNEIWIIPMVGCVNAIAQAIEKRAQEYREGSIDGIYAYGHPYGCSQLGGDMTNTQKYLAALVQHPNAGGVLVLGLGCENNEMAQMRDLIGPVDRRRVKFLLCQEVEDEVEAGARLVAEIAREVRDIPRTPQPIEKLVLGLKCGGSDGFSGITANPLVGEACNELVAAGGTGILTEVPEMFGAETLLMNRAKDERVFKDTVQLINGFKEYFMRHGEKVDENPSPGNKAGGITTLEDKSLGCVQKGGIAPVMDVLAYGDVAREKGLLLLCAPGNDLVASNALAAAGAHIVLFTTGRGTPFACPVPTVKIASNPHLAQYKSGWIDFSAGRLLEGETMKEVTADFLDLLLAIASGKAHAKSEALDKHDLAIFKDGVTL</sequence>
<dbReference type="Gene3D" id="2.30.130.110">
    <property type="match status" value="1"/>
</dbReference>
<dbReference type="SMART" id="SM00858">
    <property type="entry name" value="SAF"/>
    <property type="match status" value="1"/>
</dbReference>